<accession>A0A7S3UUE2</accession>
<proteinExistence type="predicted"/>
<protein>
    <submittedName>
        <fullName evidence="2">Uncharacterized protein</fullName>
    </submittedName>
</protein>
<dbReference type="AlphaFoldDB" id="A0A7S3UUE2"/>
<sequence>MYTFHAEEDAPLLREQDERVGSGTVDGIFRLVDEELDHDDDDVIPSYNSTEKTSRLGLKIAIVNTILVILLLGCVLTTSQKSPDGMILAAADRCSIEEVSQKKNERLECCTSNGGCKRGC</sequence>
<feature type="transmembrane region" description="Helical" evidence="1">
    <location>
        <begin position="56"/>
        <end position="76"/>
    </location>
</feature>
<dbReference type="EMBL" id="HBIU01004806">
    <property type="protein sequence ID" value="CAE0623117.1"/>
    <property type="molecule type" value="Transcribed_RNA"/>
</dbReference>
<reference evidence="2" key="1">
    <citation type="submission" date="2021-01" db="EMBL/GenBank/DDBJ databases">
        <authorList>
            <person name="Corre E."/>
            <person name="Pelletier E."/>
            <person name="Niang G."/>
            <person name="Scheremetjew M."/>
            <person name="Finn R."/>
            <person name="Kale V."/>
            <person name="Holt S."/>
            <person name="Cochrane G."/>
            <person name="Meng A."/>
            <person name="Brown T."/>
            <person name="Cohen L."/>
        </authorList>
    </citation>
    <scope>NUCLEOTIDE SEQUENCE</scope>
    <source>
        <strain evidence="2">CCMP3107</strain>
    </source>
</reference>
<organism evidence="2">
    <name type="scientific">Heterosigma akashiwo</name>
    <name type="common">Chromophytic alga</name>
    <name type="synonym">Heterosigma carterae</name>
    <dbReference type="NCBI Taxonomy" id="2829"/>
    <lineage>
        <taxon>Eukaryota</taxon>
        <taxon>Sar</taxon>
        <taxon>Stramenopiles</taxon>
        <taxon>Ochrophyta</taxon>
        <taxon>Raphidophyceae</taxon>
        <taxon>Chattonellales</taxon>
        <taxon>Chattonellaceae</taxon>
        <taxon>Heterosigma</taxon>
    </lineage>
</organism>
<keyword evidence="1" id="KW-0472">Membrane</keyword>
<keyword evidence="1" id="KW-1133">Transmembrane helix</keyword>
<evidence type="ECO:0000256" key="1">
    <source>
        <dbReference type="SAM" id="Phobius"/>
    </source>
</evidence>
<name>A0A7S3UUE2_HETAK</name>
<keyword evidence="1" id="KW-0812">Transmembrane</keyword>
<evidence type="ECO:0000313" key="2">
    <source>
        <dbReference type="EMBL" id="CAE0623117.1"/>
    </source>
</evidence>
<gene>
    <name evidence="2" type="ORF">HAKA00212_LOCUS1781</name>
</gene>